<dbReference type="PANTHER" id="PTHR47595:SF1">
    <property type="entry name" value="MYB_SANT-LIKE DNA-BINDING DOMAIN-CONTAINING PROTEIN"/>
    <property type="match status" value="1"/>
</dbReference>
<dbReference type="Pfam" id="PF13837">
    <property type="entry name" value="Myb_DNA-bind_4"/>
    <property type="match status" value="1"/>
</dbReference>
<dbReference type="AlphaFoldDB" id="M7BEU9"/>
<accession>M7BEU9</accession>
<reference evidence="4" key="1">
    <citation type="journal article" date="2013" name="Nat. Genet.">
        <title>The draft genomes of soft-shell turtle and green sea turtle yield insights into the development and evolution of the turtle-specific body plan.</title>
        <authorList>
            <person name="Wang Z."/>
            <person name="Pascual-Anaya J."/>
            <person name="Zadissa A."/>
            <person name="Li W."/>
            <person name="Niimura Y."/>
            <person name="Huang Z."/>
            <person name="Li C."/>
            <person name="White S."/>
            <person name="Xiong Z."/>
            <person name="Fang D."/>
            <person name="Wang B."/>
            <person name="Ming Y."/>
            <person name="Chen Y."/>
            <person name="Zheng Y."/>
            <person name="Kuraku S."/>
            <person name="Pignatelli M."/>
            <person name="Herrero J."/>
            <person name="Beal K."/>
            <person name="Nozawa M."/>
            <person name="Li Q."/>
            <person name="Wang J."/>
            <person name="Zhang H."/>
            <person name="Yu L."/>
            <person name="Shigenobu S."/>
            <person name="Wang J."/>
            <person name="Liu J."/>
            <person name="Flicek P."/>
            <person name="Searle S."/>
            <person name="Wang J."/>
            <person name="Kuratani S."/>
            <person name="Yin Y."/>
            <person name="Aken B."/>
            <person name="Zhang G."/>
            <person name="Irie N."/>
        </authorList>
    </citation>
    <scope>NUCLEOTIDE SEQUENCE [LARGE SCALE GENOMIC DNA]</scope>
</reference>
<evidence type="ECO:0000256" key="1">
    <source>
        <dbReference type="SAM" id="MobiDB-lite"/>
    </source>
</evidence>
<evidence type="ECO:0000313" key="4">
    <source>
        <dbReference type="Proteomes" id="UP000031443"/>
    </source>
</evidence>
<feature type="compositionally biased region" description="Polar residues" evidence="1">
    <location>
        <begin position="89"/>
        <end position="105"/>
    </location>
</feature>
<dbReference type="InterPro" id="IPR044822">
    <property type="entry name" value="Myb_DNA-bind_4"/>
</dbReference>
<dbReference type="Proteomes" id="UP000031443">
    <property type="component" value="Unassembled WGS sequence"/>
</dbReference>
<evidence type="ECO:0000259" key="2">
    <source>
        <dbReference type="Pfam" id="PF13837"/>
    </source>
</evidence>
<evidence type="ECO:0000313" key="3">
    <source>
        <dbReference type="EMBL" id="EMP30648.1"/>
    </source>
</evidence>
<organism evidence="3 4">
    <name type="scientific">Chelonia mydas</name>
    <name type="common">Green sea-turtle</name>
    <name type="synonym">Chelonia agassizi</name>
    <dbReference type="NCBI Taxonomy" id="8469"/>
    <lineage>
        <taxon>Eukaryota</taxon>
        <taxon>Metazoa</taxon>
        <taxon>Chordata</taxon>
        <taxon>Craniata</taxon>
        <taxon>Vertebrata</taxon>
        <taxon>Euteleostomi</taxon>
        <taxon>Archelosauria</taxon>
        <taxon>Testudinata</taxon>
        <taxon>Testudines</taxon>
        <taxon>Cryptodira</taxon>
        <taxon>Durocryptodira</taxon>
        <taxon>Americhelydia</taxon>
        <taxon>Chelonioidea</taxon>
        <taxon>Cheloniidae</taxon>
        <taxon>Chelonia</taxon>
    </lineage>
</organism>
<feature type="domain" description="Myb/SANT-like DNA-binding" evidence="2">
    <location>
        <begin position="1"/>
        <end position="50"/>
    </location>
</feature>
<gene>
    <name evidence="3" type="ORF">UY3_12203</name>
</gene>
<keyword evidence="4" id="KW-1185">Reference proteome</keyword>
<sequence>MKDRSYNRDLQQCRVKIKELRQAYKKTREANSRSGSEPQACCFYDELHAILGGAATTTPTLCFDSVQGVGGNMEAGFGGEEDDEEVVDSSQQGSGETSFPNSQDLTPHPQPQPPQTHTRLLDPEGGEGTSDECTFVNIIHGLKASMFND</sequence>
<dbReference type="EMBL" id="KB548796">
    <property type="protein sequence ID" value="EMP30648.1"/>
    <property type="molecule type" value="Genomic_DNA"/>
</dbReference>
<feature type="region of interest" description="Disordered" evidence="1">
    <location>
        <begin position="72"/>
        <end position="132"/>
    </location>
</feature>
<dbReference type="PANTHER" id="PTHR47595">
    <property type="entry name" value="HEAT SHOCK 70 KDA PROTEIN 14"/>
    <property type="match status" value="1"/>
</dbReference>
<name>M7BEU9_CHEMY</name>
<protein>
    <recommendedName>
        <fullName evidence="2">Myb/SANT-like DNA-binding domain-containing protein</fullName>
    </recommendedName>
</protein>
<proteinExistence type="predicted"/>